<gene>
    <name evidence="1" type="ORF">E1263_32415</name>
</gene>
<accession>A0A4R4YZE1</accession>
<dbReference type="RefSeq" id="WP_132174353.1">
    <property type="nucleotide sequence ID" value="NZ_SMKX01000133.1"/>
</dbReference>
<comment type="caution">
    <text evidence="1">The sequence shown here is derived from an EMBL/GenBank/DDBJ whole genome shotgun (WGS) entry which is preliminary data.</text>
</comment>
<organism evidence="1 2">
    <name type="scientific">Kribbella antibiotica</name>
    <dbReference type="NCBI Taxonomy" id="190195"/>
    <lineage>
        <taxon>Bacteria</taxon>
        <taxon>Bacillati</taxon>
        <taxon>Actinomycetota</taxon>
        <taxon>Actinomycetes</taxon>
        <taxon>Propionibacteriales</taxon>
        <taxon>Kribbellaceae</taxon>
        <taxon>Kribbella</taxon>
    </lineage>
</organism>
<dbReference type="EMBL" id="SMKX01000133">
    <property type="protein sequence ID" value="TDD49102.1"/>
    <property type="molecule type" value="Genomic_DNA"/>
</dbReference>
<protein>
    <submittedName>
        <fullName evidence="1">Uncharacterized protein</fullName>
    </submittedName>
</protein>
<dbReference type="InterPro" id="IPR011009">
    <property type="entry name" value="Kinase-like_dom_sf"/>
</dbReference>
<sequence>MPLEPWLVEWCTQKLGAQPVEVLLEASAVSEVWGLRLDDGREVVVKRRPDASRRAATCLAVHQAVVEAGLPCARPLTDISIVNGLAVRAEEWRPGGEVAPGNDPRTAERSARLYAAAMRVTAGLQLTPPLPNPEWVHWDHNGPGEWPPNPLHDTRPGANELPPDLVAIAIRTRQRLLNTNLRNVLGHADWEAQNLRWNGETPYLIHDWDSVAWLPEAALIGAAAGAFASNQTPTLAPLASSEAFLNVFPHLTPDELEVAWAASLWPALHNARAEILWNQPPVALTALREQAEARLHRAGVQTDC</sequence>
<proteinExistence type="predicted"/>
<evidence type="ECO:0000313" key="2">
    <source>
        <dbReference type="Proteomes" id="UP000295124"/>
    </source>
</evidence>
<keyword evidence="2" id="KW-1185">Reference proteome</keyword>
<reference evidence="1 2" key="1">
    <citation type="submission" date="2019-03" db="EMBL/GenBank/DDBJ databases">
        <title>Draft genome sequences of novel Actinobacteria.</title>
        <authorList>
            <person name="Sahin N."/>
            <person name="Ay H."/>
            <person name="Saygin H."/>
        </authorList>
    </citation>
    <scope>NUCLEOTIDE SEQUENCE [LARGE SCALE GENOMIC DNA]</scope>
    <source>
        <strain evidence="1 2">JCM 13523</strain>
    </source>
</reference>
<dbReference type="Proteomes" id="UP000295124">
    <property type="component" value="Unassembled WGS sequence"/>
</dbReference>
<dbReference type="SUPFAM" id="SSF56112">
    <property type="entry name" value="Protein kinase-like (PK-like)"/>
    <property type="match status" value="1"/>
</dbReference>
<dbReference type="AlphaFoldDB" id="A0A4R4YZE1"/>
<dbReference type="OrthoDB" id="4570396at2"/>
<evidence type="ECO:0000313" key="1">
    <source>
        <dbReference type="EMBL" id="TDD49102.1"/>
    </source>
</evidence>
<name>A0A4R4YZE1_9ACTN</name>